<evidence type="ECO:0000256" key="1">
    <source>
        <dbReference type="ARBA" id="ARBA00009981"/>
    </source>
</evidence>
<keyword evidence="3" id="KW-1185">Reference proteome</keyword>
<evidence type="ECO:0000313" key="3">
    <source>
        <dbReference type="Proteomes" id="UP000016462"/>
    </source>
</evidence>
<dbReference type="AlphaFoldDB" id="U1MRP3"/>
<dbReference type="Gene3D" id="3.40.1620.10">
    <property type="entry name" value="YefM-like domain"/>
    <property type="match status" value="1"/>
</dbReference>
<gene>
    <name evidence="2" type="ORF">L332_02495</name>
</gene>
<sequence>MTSATSERRVGIRALRDGLSAELQRVKRGETIQVTEHGRVIALIIPARHESSIERLVAEGLIELPLDSSRELPARVPARGSVSELVADQRR</sequence>
<comment type="caution">
    <text evidence="2">The sequence shown here is derived from an EMBL/GenBank/DDBJ whole genome shotgun (WGS) entry which is preliminary data.</text>
</comment>
<dbReference type="PANTHER" id="PTHR35377:SF5">
    <property type="entry name" value="ANTITOXIN VAPB46"/>
    <property type="match status" value="1"/>
</dbReference>
<dbReference type="InterPro" id="IPR036165">
    <property type="entry name" value="YefM-like_sf"/>
</dbReference>
<dbReference type="OrthoDB" id="557859at2"/>
<dbReference type="PANTHER" id="PTHR35377">
    <property type="entry name" value="ANTITOXIN VAPB49-RELATED-RELATED"/>
    <property type="match status" value="1"/>
</dbReference>
<comment type="similarity">
    <text evidence="1">Belongs to the phD/YefM antitoxin family.</text>
</comment>
<organism evidence="2 3">
    <name type="scientific">Agrococcus pavilionensis RW1</name>
    <dbReference type="NCBI Taxonomy" id="1330458"/>
    <lineage>
        <taxon>Bacteria</taxon>
        <taxon>Bacillati</taxon>
        <taxon>Actinomycetota</taxon>
        <taxon>Actinomycetes</taxon>
        <taxon>Micrococcales</taxon>
        <taxon>Microbacteriaceae</taxon>
        <taxon>Agrococcus</taxon>
    </lineage>
</organism>
<dbReference type="Proteomes" id="UP000016462">
    <property type="component" value="Unassembled WGS sequence"/>
</dbReference>
<dbReference type="SUPFAM" id="SSF143120">
    <property type="entry name" value="YefM-like"/>
    <property type="match status" value="1"/>
</dbReference>
<evidence type="ECO:0008006" key="4">
    <source>
        <dbReference type="Google" id="ProtNLM"/>
    </source>
</evidence>
<reference evidence="2 3" key="1">
    <citation type="journal article" date="2013" name="Genome Announc.">
        <title>First draft genome sequence from a member of the genus agrococcus, isolated from modern microbialites.</title>
        <authorList>
            <person name="White R.A.III."/>
            <person name="Grassa C.J."/>
            <person name="Suttle C.A."/>
        </authorList>
    </citation>
    <scope>NUCLEOTIDE SEQUENCE [LARGE SCALE GENOMIC DNA]</scope>
    <source>
        <strain evidence="2 3">RW1</strain>
    </source>
</reference>
<evidence type="ECO:0000313" key="2">
    <source>
        <dbReference type="EMBL" id="ERG63320.1"/>
    </source>
</evidence>
<protein>
    <recommendedName>
        <fullName evidence="4">Antitoxin</fullName>
    </recommendedName>
</protein>
<dbReference type="InterPro" id="IPR051416">
    <property type="entry name" value="phD-YefM_TA_antitoxins"/>
</dbReference>
<accession>U1MRP3</accession>
<dbReference type="GO" id="GO:0097351">
    <property type="term" value="F:toxin sequestering activity"/>
    <property type="evidence" value="ECO:0007669"/>
    <property type="project" value="TreeGrafter"/>
</dbReference>
<name>U1MRP3_9MICO</name>
<proteinExistence type="inferred from homology"/>
<dbReference type="EMBL" id="ASHR01000033">
    <property type="protein sequence ID" value="ERG63320.1"/>
    <property type="molecule type" value="Genomic_DNA"/>
</dbReference>